<feature type="chain" id="PRO_5045300004" evidence="1">
    <location>
        <begin position="23"/>
        <end position="738"/>
    </location>
</feature>
<evidence type="ECO:0000256" key="1">
    <source>
        <dbReference type="SAM" id="SignalP"/>
    </source>
</evidence>
<dbReference type="RefSeq" id="WP_264943879.1">
    <property type="nucleotide sequence ID" value="NZ_JAPDRA010000003.1"/>
</dbReference>
<dbReference type="Proteomes" id="UP001596977">
    <property type="component" value="Unassembled WGS sequence"/>
</dbReference>
<accession>A0ABW3H4U0</accession>
<gene>
    <name evidence="2" type="ORF">ACFQ1E_09200</name>
</gene>
<comment type="caution">
    <text evidence="2">The sequence shown here is derived from an EMBL/GenBank/DDBJ whole genome shotgun (WGS) entry which is preliminary data.</text>
</comment>
<keyword evidence="1" id="KW-0732">Signal</keyword>
<sequence length="738" mass="80209">MTILLRHAALPFLALAAAPACAAPLACDFKGYGAKPGLTAGESGGDLLLQWDGDAGELLRLRIGVDAGTPIVRDLSIRGGGDWVTVLRGAIPDFSVDTGLRRISNQQLQPLRGLGVPLNKDTVDRYRWDPFWDAPLYLGPPTATGRFAKNPPPLEGIPAAGQPGLPRAPSEIERATAAYAISGCTVRSDGGRILVTLPGVTLGAFTGALQYTVFRGTNLIRQELVASTRREWVAYKFGAGLRGMVREGARVRWRDTSGLWQQELLAGPDHSDPVPIAGANRIVTAETGGASLSLFPEPHRFFWAREVAVNMAYGWFRRDAGGSFAMGVRQNESETPEEDPSNWALYSARPGTEQRMPVYLYPRLGDAQRGVAGALAFTNGDTYRPLPGYQVMGHHYHMDLGERLIAAGSLDRRLPDLVALKGLGLNIVSQVDSITWDKPAADSLAIRQASIEGARRHSDPGFRILASQELFNSPLGGHTDLLFGNPVYWDQGGPRDTAPDGGKVHHIDSLEALMAMIRAEGVMLSMPHPRTKGSTGFPDAIRDRDYFADPVFDSVGIRWGMGLDGSETRLCEYRCWPLLDDMSNWFADSAGPLKRILAISEVRHMQPGDDIYASQPVSYLKLAALPPIGDDRPILDALRRGDSFWTTGEVLVPQWQVAGGTVVAEVHWTFPLDFVEVVWGDGKTVGRKTVSATDLPANSSTRFAVPFDARRAKWVRFAAWDNAGNGAVTQPVRVVPAR</sequence>
<evidence type="ECO:0000313" key="3">
    <source>
        <dbReference type="Proteomes" id="UP001596977"/>
    </source>
</evidence>
<evidence type="ECO:0000313" key="2">
    <source>
        <dbReference type="EMBL" id="MFD0946511.1"/>
    </source>
</evidence>
<organism evidence="2 3">
    <name type="scientific">Sphingomonas canadensis</name>
    <dbReference type="NCBI Taxonomy" id="1219257"/>
    <lineage>
        <taxon>Bacteria</taxon>
        <taxon>Pseudomonadati</taxon>
        <taxon>Pseudomonadota</taxon>
        <taxon>Alphaproteobacteria</taxon>
        <taxon>Sphingomonadales</taxon>
        <taxon>Sphingomonadaceae</taxon>
        <taxon>Sphingomonas</taxon>
    </lineage>
</organism>
<dbReference type="EMBL" id="JBHTJG010000003">
    <property type="protein sequence ID" value="MFD0946511.1"/>
    <property type="molecule type" value="Genomic_DNA"/>
</dbReference>
<feature type="signal peptide" evidence="1">
    <location>
        <begin position="1"/>
        <end position="22"/>
    </location>
</feature>
<proteinExistence type="predicted"/>
<protein>
    <submittedName>
        <fullName evidence="2">Uncharacterized protein</fullName>
    </submittedName>
</protein>
<keyword evidence="3" id="KW-1185">Reference proteome</keyword>
<reference evidence="3" key="1">
    <citation type="journal article" date="2019" name="Int. J. Syst. Evol. Microbiol.">
        <title>The Global Catalogue of Microorganisms (GCM) 10K type strain sequencing project: providing services to taxonomists for standard genome sequencing and annotation.</title>
        <authorList>
            <consortium name="The Broad Institute Genomics Platform"/>
            <consortium name="The Broad Institute Genome Sequencing Center for Infectious Disease"/>
            <person name="Wu L."/>
            <person name="Ma J."/>
        </authorList>
    </citation>
    <scope>NUCLEOTIDE SEQUENCE [LARGE SCALE GENOMIC DNA]</scope>
    <source>
        <strain evidence="3">CCUG 62982</strain>
    </source>
</reference>
<name>A0ABW3H4U0_9SPHN</name>